<evidence type="ECO:0000256" key="2">
    <source>
        <dbReference type="ARBA" id="ARBA00023157"/>
    </source>
</evidence>
<evidence type="ECO:0000256" key="4">
    <source>
        <dbReference type="SAM" id="MobiDB-lite"/>
    </source>
</evidence>
<comment type="subcellular location">
    <subcellularLocation>
        <location evidence="3">Mitochondrion inner membrane</location>
    </subcellularLocation>
</comment>
<dbReference type="Proteomes" id="UP001150941">
    <property type="component" value="Unassembled WGS sequence"/>
</dbReference>
<comment type="function">
    <text evidence="3">Required for mitochondrial cytochrome c oxidase (COX) assembly and respiration.</text>
</comment>
<keyword evidence="3" id="KW-0472">Membrane</keyword>
<evidence type="ECO:0000256" key="3">
    <source>
        <dbReference type="RuleBase" id="RU364104"/>
    </source>
</evidence>
<protein>
    <recommendedName>
        <fullName evidence="3">COX assembly mitochondrial protein</fullName>
    </recommendedName>
</protein>
<evidence type="ECO:0000256" key="1">
    <source>
        <dbReference type="ARBA" id="ARBA00007347"/>
    </source>
</evidence>
<dbReference type="Pfam" id="PF08583">
    <property type="entry name" value="Cmc1"/>
    <property type="match status" value="1"/>
</dbReference>
<dbReference type="GO" id="GO:0005743">
    <property type="term" value="C:mitochondrial inner membrane"/>
    <property type="evidence" value="ECO:0007669"/>
    <property type="project" value="UniProtKB-SubCell"/>
</dbReference>
<keyword evidence="3" id="KW-0496">Mitochondrion</keyword>
<dbReference type="AlphaFoldDB" id="A0A9W9TX92"/>
<feature type="region of interest" description="Disordered" evidence="4">
    <location>
        <begin position="1"/>
        <end position="24"/>
    </location>
</feature>
<dbReference type="OrthoDB" id="6224010at2759"/>
<dbReference type="InterPro" id="IPR013892">
    <property type="entry name" value="Cyt_c_biogenesis_Cmc1-like"/>
</dbReference>
<reference evidence="5" key="1">
    <citation type="submission" date="2022-11" db="EMBL/GenBank/DDBJ databases">
        <authorList>
            <person name="Petersen C."/>
        </authorList>
    </citation>
    <scope>NUCLEOTIDE SEQUENCE</scope>
    <source>
        <strain evidence="5">IBT 19713</strain>
    </source>
</reference>
<keyword evidence="3" id="KW-0999">Mitochondrion inner membrane</keyword>
<dbReference type="EMBL" id="JAPQKS010000002">
    <property type="protein sequence ID" value="KAJ5247090.1"/>
    <property type="molecule type" value="Genomic_DNA"/>
</dbReference>
<organism evidence="5 6">
    <name type="scientific">Penicillium chermesinum</name>
    <dbReference type="NCBI Taxonomy" id="63820"/>
    <lineage>
        <taxon>Eukaryota</taxon>
        <taxon>Fungi</taxon>
        <taxon>Dikarya</taxon>
        <taxon>Ascomycota</taxon>
        <taxon>Pezizomycotina</taxon>
        <taxon>Eurotiomycetes</taxon>
        <taxon>Eurotiomycetidae</taxon>
        <taxon>Eurotiales</taxon>
        <taxon>Aspergillaceae</taxon>
        <taxon>Penicillium</taxon>
    </lineage>
</organism>
<keyword evidence="2" id="KW-1015">Disulfide bond</keyword>
<accession>A0A9W9TX92</accession>
<reference evidence="5" key="2">
    <citation type="journal article" date="2023" name="IMA Fungus">
        <title>Comparative genomic study of the Penicillium genus elucidates a diverse pangenome and 15 lateral gene transfer events.</title>
        <authorList>
            <person name="Petersen C."/>
            <person name="Sorensen T."/>
            <person name="Nielsen M.R."/>
            <person name="Sondergaard T.E."/>
            <person name="Sorensen J.L."/>
            <person name="Fitzpatrick D.A."/>
            <person name="Frisvad J.C."/>
            <person name="Nielsen K.L."/>
        </authorList>
    </citation>
    <scope>NUCLEOTIDE SEQUENCE</scope>
    <source>
        <strain evidence="5">IBT 19713</strain>
    </source>
</reference>
<proteinExistence type="inferred from homology"/>
<dbReference type="GeneID" id="83198673"/>
<comment type="caution">
    <text evidence="5">The sequence shown here is derived from an EMBL/GenBank/DDBJ whole genome shotgun (WGS) entry which is preliminary data.</text>
</comment>
<dbReference type="PROSITE" id="PS51808">
    <property type="entry name" value="CHCH"/>
    <property type="match status" value="1"/>
</dbReference>
<evidence type="ECO:0000313" key="6">
    <source>
        <dbReference type="Proteomes" id="UP001150941"/>
    </source>
</evidence>
<feature type="compositionally biased region" description="Basic and acidic residues" evidence="4">
    <location>
        <begin position="111"/>
        <end position="132"/>
    </location>
</feature>
<feature type="region of interest" description="Disordered" evidence="4">
    <location>
        <begin position="111"/>
        <end position="139"/>
    </location>
</feature>
<gene>
    <name evidence="5" type="ORF">N7468_002073</name>
</gene>
<feature type="compositionally biased region" description="Low complexity" evidence="4">
    <location>
        <begin position="1"/>
        <end position="16"/>
    </location>
</feature>
<dbReference type="PANTHER" id="PTHR22977">
    <property type="entry name" value="COX ASSEMBLY MITOCHONDRIAL PROTEIN"/>
    <property type="match status" value="1"/>
</dbReference>
<keyword evidence="3" id="KW-0143">Chaperone</keyword>
<keyword evidence="6" id="KW-1185">Reference proteome</keyword>
<comment type="similarity">
    <text evidence="1 3">Belongs to the CMC family.</text>
</comment>
<dbReference type="PANTHER" id="PTHR22977:SF5">
    <property type="entry name" value="COX ASSEMBLY MITOCHONDRIAL PROTEIN HOMOLOG"/>
    <property type="match status" value="1"/>
</dbReference>
<evidence type="ECO:0000313" key="5">
    <source>
        <dbReference type="EMBL" id="KAJ5247090.1"/>
    </source>
</evidence>
<dbReference type="RefSeq" id="XP_058334511.1">
    <property type="nucleotide sequence ID" value="XM_058471370.1"/>
</dbReference>
<sequence length="139" mass="16144">MATPSAPADSPSPAASKYNLRNPLPLSAPQEQEVQKLFHKRVRAQCADLIKAFAECAVDRTVTATWVCREQRLAMNSCMLKHATRENEDLAREEWFATVDERRRAYREERAGVEARRAQLDEMMRKDEERRQQQQARKN</sequence>
<name>A0A9W9TX92_9EURO</name>